<protein>
    <submittedName>
        <fullName evidence="4">Nitrile hydratase</fullName>
    </submittedName>
</protein>
<feature type="domain" description="Leucine-binding protein" evidence="3">
    <location>
        <begin position="1"/>
        <end position="295"/>
    </location>
</feature>
<accession>A0A5B8FXD4</accession>
<keyword evidence="2" id="KW-0732">Signal</keyword>
<dbReference type="EMBL" id="CP040818">
    <property type="protein sequence ID" value="QDL93576.1"/>
    <property type="molecule type" value="Genomic_DNA"/>
</dbReference>
<dbReference type="CDD" id="cd06358">
    <property type="entry name" value="PBP1_NHase"/>
    <property type="match status" value="1"/>
</dbReference>
<sequence length="342" mass="36489">MILSHTGPMGLWTPGCEASAMLATAELNAAGGVYGREVELVPANAGTTTESAAAAARRLSAEHGVDAVIGMQPSNLRPAVRQGLGGSVPYIYTCQYEGGYCGPGTVATGITDWEVLAPAIGWLAEQRGARRFYYVGNDYIWPRVAHGTAEAAVTEAGGRLVGDSLLAFGERDYSYVMDQIRAIRPDVVISVLLGEEAVAFNRAFGESGMARNMLRLGLAFDESLLWGVAPENAENLYAVHTYFDSLRSQGREKMVAAYERGYGNSRPPVNVYSLGCYDGVHLAAALARSVGRVHGGEMARLTSNRFGRADAMAMLGLPGARRRPPIHIAEADGTEFIVRATV</sequence>
<evidence type="ECO:0000313" key="4">
    <source>
        <dbReference type="EMBL" id="QDL93576.1"/>
    </source>
</evidence>
<dbReference type="InterPro" id="IPR028082">
    <property type="entry name" value="Peripla_BP_I"/>
</dbReference>
<dbReference type="KEGG" id="ppru:FDP22_04065"/>
<evidence type="ECO:0000256" key="1">
    <source>
        <dbReference type="ARBA" id="ARBA00010062"/>
    </source>
</evidence>
<dbReference type="Gene3D" id="3.40.50.2300">
    <property type="match status" value="2"/>
</dbReference>
<evidence type="ECO:0000256" key="2">
    <source>
        <dbReference type="ARBA" id="ARBA00022729"/>
    </source>
</evidence>
<keyword evidence="5" id="KW-1185">Reference proteome</keyword>
<dbReference type="PANTHER" id="PTHR47628:SF1">
    <property type="entry name" value="ALIPHATIC AMIDASE EXPRESSION-REGULATING PROTEIN"/>
    <property type="match status" value="1"/>
</dbReference>
<dbReference type="Proteomes" id="UP000305888">
    <property type="component" value="Chromosome"/>
</dbReference>
<proteinExistence type="inferred from homology"/>
<evidence type="ECO:0000313" key="5">
    <source>
        <dbReference type="Proteomes" id="UP000305888"/>
    </source>
</evidence>
<dbReference type="PANTHER" id="PTHR47628">
    <property type="match status" value="1"/>
</dbReference>
<name>A0A5B8FXD4_9RHOB</name>
<comment type="similarity">
    <text evidence="1">Belongs to the leucine-binding protein family.</text>
</comment>
<dbReference type="Pfam" id="PF13458">
    <property type="entry name" value="Peripla_BP_6"/>
    <property type="match status" value="1"/>
</dbReference>
<gene>
    <name evidence="4" type="ORF">FDP22_04065</name>
</gene>
<evidence type="ECO:0000259" key="3">
    <source>
        <dbReference type="Pfam" id="PF13458"/>
    </source>
</evidence>
<dbReference type="AlphaFoldDB" id="A0A5B8FXD4"/>
<reference evidence="4 5" key="1">
    <citation type="submission" date="2019-06" db="EMBL/GenBank/DDBJ databases">
        <title>Genome sequence of Rhodobacteraceae bacterium D4M1.</title>
        <authorList>
            <person name="Cao J."/>
        </authorList>
    </citation>
    <scope>NUCLEOTIDE SEQUENCE [LARGE SCALE GENOMIC DNA]</scope>
    <source>
        <strain evidence="4 5">D4M1</strain>
    </source>
</reference>
<dbReference type="InterPro" id="IPR028081">
    <property type="entry name" value="Leu-bd"/>
</dbReference>
<dbReference type="OrthoDB" id="9802022at2"/>
<dbReference type="SUPFAM" id="SSF53822">
    <property type="entry name" value="Periplasmic binding protein-like I"/>
    <property type="match status" value="1"/>
</dbReference>
<organism evidence="4 5">
    <name type="scientific">Paroceanicella profunda</name>
    <dbReference type="NCBI Taxonomy" id="2579971"/>
    <lineage>
        <taxon>Bacteria</taxon>
        <taxon>Pseudomonadati</taxon>
        <taxon>Pseudomonadota</taxon>
        <taxon>Alphaproteobacteria</taxon>
        <taxon>Rhodobacterales</taxon>
        <taxon>Paracoccaceae</taxon>
        <taxon>Paroceanicella</taxon>
    </lineage>
</organism>